<dbReference type="WBParaSite" id="SBAD_0000694601-mRNA-1">
    <property type="protein sequence ID" value="SBAD_0000694601-mRNA-1"/>
    <property type="gene ID" value="SBAD_0000694601"/>
</dbReference>
<evidence type="ECO:0000256" key="1">
    <source>
        <dbReference type="SAM" id="MobiDB-lite"/>
    </source>
</evidence>
<feature type="compositionally biased region" description="Basic residues" evidence="1">
    <location>
        <begin position="48"/>
        <end position="74"/>
    </location>
</feature>
<protein>
    <submittedName>
        <fullName evidence="4">Serine/arginine-rich splicing factor 10</fullName>
    </submittedName>
</protein>
<name>A0A183IST8_9BILA</name>
<keyword evidence="3" id="KW-1185">Reference proteome</keyword>
<reference evidence="2 3" key="2">
    <citation type="submission" date="2018-11" db="EMBL/GenBank/DDBJ databases">
        <authorList>
            <consortium name="Pathogen Informatics"/>
        </authorList>
    </citation>
    <scope>NUCLEOTIDE SEQUENCE [LARGE SCALE GENOMIC DNA]</scope>
</reference>
<organism evidence="4">
    <name type="scientific">Soboliphyme baturini</name>
    <dbReference type="NCBI Taxonomy" id="241478"/>
    <lineage>
        <taxon>Eukaryota</taxon>
        <taxon>Metazoa</taxon>
        <taxon>Ecdysozoa</taxon>
        <taxon>Nematoda</taxon>
        <taxon>Enoplea</taxon>
        <taxon>Dorylaimia</taxon>
        <taxon>Dioctophymatida</taxon>
        <taxon>Dioctophymatoidea</taxon>
        <taxon>Soboliphymatidae</taxon>
        <taxon>Soboliphyme</taxon>
    </lineage>
</organism>
<feature type="region of interest" description="Disordered" evidence="1">
    <location>
        <begin position="1"/>
        <end position="100"/>
    </location>
</feature>
<gene>
    <name evidence="2" type="ORF">SBAD_LOCUS6685</name>
</gene>
<feature type="compositionally biased region" description="Basic residues" evidence="1">
    <location>
        <begin position="31"/>
        <end position="41"/>
    </location>
</feature>
<evidence type="ECO:0000313" key="3">
    <source>
        <dbReference type="Proteomes" id="UP000270296"/>
    </source>
</evidence>
<accession>A0A183IST8</accession>
<dbReference type="EMBL" id="UZAM01009952">
    <property type="protein sequence ID" value="VDP10573.1"/>
    <property type="molecule type" value="Genomic_DNA"/>
</dbReference>
<dbReference type="AlphaFoldDB" id="A0A183IST8"/>
<evidence type="ECO:0000313" key="4">
    <source>
        <dbReference type="WBParaSite" id="SBAD_0000694601-mRNA-1"/>
    </source>
</evidence>
<proteinExistence type="predicted"/>
<feature type="compositionally biased region" description="Basic and acidic residues" evidence="1">
    <location>
        <begin position="1"/>
        <end position="30"/>
    </location>
</feature>
<evidence type="ECO:0000313" key="2">
    <source>
        <dbReference type="EMBL" id="VDP10573.1"/>
    </source>
</evidence>
<feature type="compositionally biased region" description="Basic and acidic residues" evidence="1">
    <location>
        <begin position="78"/>
        <end position="98"/>
    </location>
</feature>
<dbReference type="Proteomes" id="UP000270296">
    <property type="component" value="Unassembled WGS sequence"/>
</dbReference>
<reference evidence="4" key="1">
    <citation type="submission" date="2016-06" db="UniProtKB">
        <authorList>
            <consortium name="WormBaseParasite"/>
        </authorList>
    </citation>
    <scope>IDENTIFICATION</scope>
</reference>
<sequence>MAEYARESGDEDRYAAEKDNPRYSDEELRRSSSRSKKRGHHSTSLSKSRSRSRSRSRDHRHRHSRSRSHSRTRSRSNSGEREGVRVHVGEIGEDRVASEARSISYSSFKTVASFSCS</sequence>